<dbReference type="AlphaFoldDB" id="A0A6G1PGA0"/>
<evidence type="ECO:0000313" key="2">
    <source>
        <dbReference type="EMBL" id="KAF3689330.1"/>
    </source>
</evidence>
<organism evidence="2 3">
    <name type="scientific">Channa argus</name>
    <name type="common">Northern snakehead</name>
    <name type="synonym">Ophicephalus argus</name>
    <dbReference type="NCBI Taxonomy" id="215402"/>
    <lineage>
        <taxon>Eukaryota</taxon>
        <taxon>Metazoa</taxon>
        <taxon>Chordata</taxon>
        <taxon>Craniata</taxon>
        <taxon>Vertebrata</taxon>
        <taxon>Euteleostomi</taxon>
        <taxon>Actinopterygii</taxon>
        <taxon>Neopterygii</taxon>
        <taxon>Teleostei</taxon>
        <taxon>Neoteleostei</taxon>
        <taxon>Acanthomorphata</taxon>
        <taxon>Anabantaria</taxon>
        <taxon>Anabantiformes</taxon>
        <taxon>Channoidei</taxon>
        <taxon>Channidae</taxon>
        <taxon>Channa</taxon>
    </lineage>
</organism>
<evidence type="ECO:0000256" key="1">
    <source>
        <dbReference type="SAM" id="SignalP"/>
    </source>
</evidence>
<gene>
    <name evidence="2" type="ORF">EXN66_Car005002</name>
</gene>
<feature type="chain" id="PRO_5026155900" evidence="1">
    <location>
        <begin position="18"/>
        <end position="58"/>
    </location>
</feature>
<proteinExistence type="predicted"/>
<feature type="signal peptide" evidence="1">
    <location>
        <begin position="1"/>
        <end position="17"/>
    </location>
</feature>
<keyword evidence="1" id="KW-0732">Signal</keyword>
<dbReference type="EMBL" id="CM015716">
    <property type="protein sequence ID" value="KAF3689330.1"/>
    <property type="molecule type" value="Genomic_DNA"/>
</dbReference>
<evidence type="ECO:0000313" key="3">
    <source>
        <dbReference type="Proteomes" id="UP000503349"/>
    </source>
</evidence>
<sequence length="58" mass="6712">MTSALLVLTMLTQTSISGTFNFKWLVVECFLNPQGLFKMFCKHDHSRKAEKINFFITP</sequence>
<dbReference type="Proteomes" id="UP000503349">
    <property type="component" value="Chromosome 5"/>
</dbReference>
<protein>
    <submittedName>
        <fullName evidence="2">Uncharacterized protein</fullName>
    </submittedName>
</protein>
<reference evidence="3" key="2">
    <citation type="submission" date="2019-02" db="EMBL/GenBank/DDBJ databases">
        <title>Opniocepnalus argus Var Kimnra genome.</title>
        <authorList>
            <person name="Zhou C."/>
            <person name="Xiao S."/>
        </authorList>
    </citation>
    <scope>NUCLEOTIDE SEQUENCE [LARGE SCALE GENOMIC DNA]</scope>
</reference>
<accession>A0A6G1PGA0</accession>
<reference evidence="2 3" key="1">
    <citation type="submission" date="2019-02" db="EMBL/GenBank/DDBJ databases">
        <title>Opniocepnalus argus genome.</title>
        <authorList>
            <person name="Zhou C."/>
            <person name="Xiao S."/>
        </authorList>
    </citation>
    <scope>NUCLEOTIDE SEQUENCE [LARGE SCALE GENOMIC DNA]</scope>
    <source>
        <strain evidence="2">OARG1902GOOAL</strain>
        <tissue evidence="2">Muscle</tissue>
    </source>
</reference>
<name>A0A6G1PGA0_CHAAH</name>
<keyword evidence="3" id="KW-1185">Reference proteome</keyword>